<organism evidence="2 3">
    <name type="scientific">Rhizophlyctis rosea</name>
    <dbReference type="NCBI Taxonomy" id="64517"/>
    <lineage>
        <taxon>Eukaryota</taxon>
        <taxon>Fungi</taxon>
        <taxon>Fungi incertae sedis</taxon>
        <taxon>Chytridiomycota</taxon>
        <taxon>Chytridiomycota incertae sedis</taxon>
        <taxon>Chytridiomycetes</taxon>
        <taxon>Rhizophlyctidales</taxon>
        <taxon>Rhizophlyctidaceae</taxon>
        <taxon>Rhizophlyctis</taxon>
    </lineage>
</organism>
<evidence type="ECO:0000313" key="2">
    <source>
        <dbReference type="EMBL" id="KAJ3047045.1"/>
    </source>
</evidence>
<reference evidence="2" key="1">
    <citation type="submission" date="2020-05" db="EMBL/GenBank/DDBJ databases">
        <title>Phylogenomic resolution of chytrid fungi.</title>
        <authorList>
            <person name="Stajich J.E."/>
            <person name="Amses K."/>
            <person name="Simmons R."/>
            <person name="Seto K."/>
            <person name="Myers J."/>
            <person name="Bonds A."/>
            <person name="Quandt C.A."/>
            <person name="Barry K."/>
            <person name="Liu P."/>
            <person name="Grigoriev I."/>
            <person name="Longcore J.E."/>
            <person name="James T.Y."/>
        </authorList>
    </citation>
    <scope>NUCLEOTIDE SEQUENCE</scope>
    <source>
        <strain evidence="2">JEL0318</strain>
    </source>
</reference>
<protein>
    <recommendedName>
        <fullName evidence="1">Heterokaryon incompatibility domain-containing protein</fullName>
    </recommendedName>
</protein>
<feature type="domain" description="Heterokaryon incompatibility" evidence="1">
    <location>
        <begin position="49"/>
        <end position="138"/>
    </location>
</feature>
<dbReference type="EMBL" id="JADGJD010001036">
    <property type="protein sequence ID" value="KAJ3047045.1"/>
    <property type="molecule type" value="Genomic_DNA"/>
</dbReference>
<sequence length="491" mass="55401">MPYIKSDGTEVPILADAPFADLKREGDRPRRIYDIYTSKIRELLPDEPFIALSYMWPNNPATTREWIFKDDLRQLEWRVKGISLDKFSVIVRELRRHKYGTALWADFLCVNQDEPDEVKEEIASSRQYYRSATVVLVAPWTSHGYTPEACRASCGRWMTRVWPVQELVAAKYAVVLLPSVDGPARPWWISPIDRNLNVHKSATMHLTPELVDRWCALRKVVTYGENMDMTIEGAIRCVFGNSPRLNADAIYGSVGLAGWKQRLGELSADYQRGVQWLYGELEAKRRARLLWITGTGYTAPGCSWMPDHGNRGVASLVPTIVDDCEPDDLKFVLIRGRGLRMTTKVANVLLLSDCYSRIASDLVEQIAIEDVAVVRETEEQYKIALWKESTGQNGISVWKEGAVWEDTFQDCPVGRRSALGMIDGKIFKLDITGTVEYGSFCMARLGGNEKYGVWLLLTQPGPGVYHKVGVVIMQQTVDAQVEAAQETILVG</sequence>
<dbReference type="AlphaFoldDB" id="A0AAD5S5M7"/>
<dbReference type="InterPro" id="IPR010730">
    <property type="entry name" value="HET"/>
</dbReference>
<name>A0AAD5S5M7_9FUNG</name>
<dbReference type="InterPro" id="IPR052895">
    <property type="entry name" value="HetReg/Transcr_Mod"/>
</dbReference>
<dbReference type="Pfam" id="PF06985">
    <property type="entry name" value="HET"/>
    <property type="match status" value="1"/>
</dbReference>
<gene>
    <name evidence="2" type="ORF">HK097_000277</name>
</gene>
<evidence type="ECO:0000259" key="1">
    <source>
        <dbReference type="Pfam" id="PF06985"/>
    </source>
</evidence>
<evidence type="ECO:0000313" key="3">
    <source>
        <dbReference type="Proteomes" id="UP001212841"/>
    </source>
</evidence>
<dbReference type="PANTHER" id="PTHR24148">
    <property type="entry name" value="ANKYRIN REPEAT DOMAIN-CONTAINING PROTEIN 39 HOMOLOG-RELATED"/>
    <property type="match status" value="1"/>
</dbReference>
<proteinExistence type="predicted"/>
<accession>A0AAD5S5M7</accession>
<comment type="caution">
    <text evidence="2">The sequence shown here is derived from an EMBL/GenBank/DDBJ whole genome shotgun (WGS) entry which is preliminary data.</text>
</comment>
<keyword evidence="3" id="KW-1185">Reference proteome</keyword>
<dbReference type="Proteomes" id="UP001212841">
    <property type="component" value="Unassembled WGS sequence"/>
</dbReference>
<dbReference type="PANTHER" id="PTHR24148:SF64">
    <property type="entry name" value="HETEROKARYON INCOMPATIBILITY DOMAIN-CONTAINING PROTEIN"/>
    <property type="match status" value="1"/>
</dbReference>